<keyword evidence="6" id="KW-0239">DNA-directed DNA polymerase</keyword>
<dbReference type="InterPro" id="IPR005790">
    <property type="entry name" value="DNA_polIII_delta"/>
</dbReference>
<dbReference type="PANTHER" id="PTHR34388:SF1">
    <property type="entry name" value="DNA POLYMERASE III SUBUNIT DELTA"/>
    <property type="match status" value="1"/>
</dbReference>
<evidence type="ECO:0000256" key="2">
    <source>
        <dbReference type="ARBA" id="ARBA00017703"/>
    </source>
</evidence>
<dbReference type="PANTHER" id="PTHR34388">
    <property type="entry name" value="DNA POLYMERASE III SUBUNIT DELTA"/>
    <property type="match status" value="1"/>
</dbReference>
<gene>
    <name evidence="11" type="primary">holA</name>
    <name evidence="11" type="ORF">J9317_13405</name>
</gene>
<dbReference type="SUPFAM" id="SSF52540">
    <property type="entry name" value="P-loop containing nucleoside triphosphate hydrolases"/>
    <property type="match status" value="1"/>
</dbReference>
<dbReference type="Gene3D" id="1.10.8.60">
    <property type="match status" value="1"/>
</dbReference>
<comment type="caution">
    <text evidence="11">The sequence shown here is derived from an EMBL/GenBank/DDBJ whole genome shotgun (WGS) entry which is preliminary data.</text>
</comment>
<comment type="catalytic activity">
    <reaction evidence="8">
        <text>DNA(n) + a 2'-deoxyribonucleoside 5'-triphosphate = DNA(n+1) + diphosphate</text>
        <dbReference type="Rhea" id="RHEA:22508"/>
        <dbReference type="Rhea" id="RHEA-COMP:17339"/>
        <dbReference type="Rhea" id="RHEA-COMP:17340"/>
        <dbReference type="ChEBI" id="CHEBI:33019"/>
        <dbReference type="ChEBI" id="CHEBI:61560"/>
        <dbReference type="ChEBI" id="CHEBI:173112"/>
        <dbReference type="EC" id="2.7.7.7"/>
    </reaction>
</comment>
<keyword evidence="4 11" id="KW-0548">Nucleotidyltransferase</keyword>
<organism evidence="11 12">
    <name type="scientific">Metabacillus flavus</name>
    <dbReference type="NCBI Taxonomy" id="2823519"/>
    <lineage>
        <taxon>Bacteria</taxon>
        <taxon>Bacillati</taxon>
        <taxon>Bacillota</taxon>
        <taxon>Bacilli</taxon>
        <taxon>Bacillales</taxon>
        <taxon>Bacillaceae</taxon>
        <taxon>Metabacillus</taxon>
    </lineage>
</organism>
<sequence length="382" mass="43204">MEGILPPPFHKRFGGLHLAKQKETLYDECRVFLHRSWINVLQFWKQINTKNLSPVYLLIGTETYLLEQSVKKLIAAALQEEEKDFNLSIYDMEETAVETAIEDAETLPFMGEKRVVLLKNPSFLTGEKKKEKIEHNTERLEQYLKEPAPYTVLIVQAPYEKLDERKKISKAIKKNAVIGEAKSLSEQELIQWTHTLAAAQETEMESDAAEHLVALTNGSLMMMDQEIHKLSAYTGPGGVIAKSLVDELTARTLEQNIFELINHVTARKADLALHVLHDLLKANEEPIKILSLISSQFRLILQVKQLSAGGYGQPQIAGTLKVHPFRIKLAAQQASSFHEEELKQLMKRLADADYGMKIGGMNKVLILELFLMQLARPGKALK</sequence>
<protein>
    <recommendedName>
        <fullName evidence="2">DNA polymerase III subunit delta</fullName>
        <ecNumber evidence="1">2.7.7.7</ecNumber>
    </recommendedName>
</protein>
<dbReference type="Pfam" id="PF21694">
    <property type="entry name" value="DNA_pol3_delta_C"/>
    <property type="match status" value="1"/>
</dbReference>
<comment type="similarity">
    <text evidence="7">Belongs to the DNA polymerase HolA subunit family.</text>
</comment>
<evidence type="ECO:0000313" key="11">
    <source>
        <dbReference type="EMBL" id="MBS2969763.1"/>
    </source>
</evidence>
<keyword evidence="5" id="KW-0235">DNA replication</keyword>
<dbReference type="Gene3D" id="3.40.50.300">
    <property type="entry name" value="P-loop containing nucleotide triphosphate hydrolases"/>
    <property type="match status" value="1"/>
</dbReference>
<dbReference type="Proteomes" id="UP000682403">
    <property type="component" value="Unassembled WGS sequence"/>
</dbReference>
<evidence type="ECO:0000256" key="4">
    <source>
        <dbReference type="ARBA" id="ARBA00022695"/>
    </source>
</evidence>
<dbReference type="EMBL" id="JAGVRK010000001">
    <property type="protein sequence ID" value="MBS2969763.1"/>
    <property type="molecule type" value="Genomic_DNA"/>
</dbReference>
<keyword evidence="3 11" id="KW-0808">Transferase</keyword>
<dbReference type="Gene3D" id="1.20.272.10">
    <property type="match status" value="1"/>
</dbReference>
<dbReference type="SUPFAM" id="SSF48019">
    <property type="entry name" value="post-AAA+ oligomerization domain-like"/>
    <property type="match status" value="1"/>
</dbReference>
<feature type="domain" description="DNA polymerase III delta N-terminal" evidence="9">
    <location>
        <begin position="56"/>
        <end position="181"/>
    </location>
</feature>
<dbReference type="GO" id="GO:0003887">
    <property type="term" value="F:DNA-directed DNA polymerase activity"/>
    <property type="evidence" value="ECO:0007669"/>
    <property type="project" value="UniProtKB-EC"/>
</dbReference>
<dbReference type="InterPro" id="IPR048466">
    <property type="entry name" value="DNA_pol3_delta-like_C"/>
</dbReference>
<dbReference type="EC" id="2.7.7.7" evidence="1"/>
<dbReference type="NCBIfam" id="TIGR01128">
    <property type="entry name" value="holA"/>
    <property type="match status" value="1"/>
</dbReference>
<evidence type="ECO:0000256" key="6">
    <source>
        <dbReference type="ARBA" id="ARBA00022932"/>
    </source>
</evidence>
<evidence type="ECO:0000256" key="3">
    <source>
        <dbReference type="ARBA" id="ARBA00022679"/>
    </source>
</evidence>
<feature type="domain" description="DNA polymerase III delta subunit-like C-terminal" evidence="10">
    <location>
        <begin position="254"/>
        <end position="374"/>
    </location>
</feature>
<evidence type="ECO:0000256" key="7">
    <source>
        <dbReference type="ARBA" id="ARBA00034754"/>
    </source>
</evidence>
<keyword evidence="12" id="KW-1185">Reference proteome</keyword>
<name>A0ABS5LG95_9BACI</name>
<dbReference type="Pfam" id="PF06144">
    <property type="entry name" value="DNA_pol3_delta"/>
    <property type="match status" value="1"/>
</dbReference>
<evidence type="ECO:0000313" key="12">
    <source>
        <dbReference type="Proteomes" id="UP000682403"/>
    </source>
</evidence>
<reference evidence="11 12" key="1">
    <citation type="submission" date="2021-04" db="EMBL/GenBank/DDBJ databases">
        <title>Metabacillus sp. strain KIGAM252 whole genome sequence.</title>
        <authorList>
            <person name="Seo M.-J."/>
            <person name="Cho E.-S."/>
            <person name="Hwang C.Y."/>
            <person name="Yoon D.J."/>
        </authorList>
    </citation>
    <scope>NUCLEOTIDE SEQUENCE [LARGE SCALE GENOMIC DNA]</scope>
    <source>
        <strain evidence="11 12">KIGAM252</strain>
    </source>
</reference>
<evidence type="ECO:0000256" key="8">
    <source>
        <dbReference type="ARBA" id="ARBA00049244"/>
    </source>
</evidence>
<dbReference type="InterPro" id="IPR010372">
    <property type="entry name" value="DNA_pol3_delta_N"/>
</dbReference>
<evidence type="ECO:0000259" key="10">
    <source>
        <dbReference type="Pfam" id="PF21694"/>
    </source>
</evidence>
<accession>A0ABS5LG95</accession>
<evidence type="ECO:0000256" key="5">
    <source>
        <dbReference type="ARBA" id="ARBA00022705"/>
    </source>
</evidence>
<proteinExistence type="inferred from homology"/>
<dbReference type="InterPro" id="IPR027417">
    <property type="entry name" value="P-loop_NTPase"/>
</dbReference>
<dbReference type="InterPro" id="IPR008921">
    <property type="entry name" value="DNA_pol3_clamp-load_cplx_C"/>
</dbReference>
<evidence type="ECO:0000259" key="9">
    <source>
        <dbReference type="Pfam" id="PF06144"/>
    </source>
</evidence>
<evidence type="ECO:0000256" key="1">
    <source>
        <dbReference type="ARBA" id="ARBA00012417"/>
    </source>
</evidence>